<dbReference type="Pfam" id="PF15057">
    <property type="entry name" value="DUF4537"/>
    <property type="match status" value="1"/>
</dbReference>
<dbReference type="RefSeq" id="XP_047009018.2">
    <property type="nucleotide sequence ID" value="XM_047153062.2"/>
</dbReference>
<accession>A0A979E4U3</accession>
<dbReference type="Proteomes" id="UP000221080">
    <property type="component" value="Chromosome 4"/>
</dbReference>
<gene>
    <name evidence="4 5" type="primary">c4h11orf16</name>
</gene>
<dbReference type="RefSeq" id="XP_047009019.2">
    <property type="nucleotide sequence ID" value="XM_047153063.2"/>
</dbReference>
<protein>
    <submittedName>
        <fullName evidence="4 5">Uncharacterized protein C11orf16 homolog isoform X1</fullName>
    </submittedName>
</protein>
<evidence type="ECO:0000313" key="3">
    <source>
        <dbReference type="Proteomes" id="UP000221080"/>
    </source>
</evidence>
<dbReference type="InterPro" id="IPR032770">
    <property type="entry name" value="DUF4537"/>
</dbReference>
<proteinExistence type="predicted"/>
<evidence type="ECO:0000256" key="1">
    <source>
        <dbReference type="SAM" id="MobiDB-lite"/>
    </source>
</evidence>
<evidence type="ECO:0000313" key="5">
    <source>
        <dbReference type="RefSeq" id="XP_047009019.2"/>
    </source>
</evidence>
<dbReference type="KEGG" id="ipu:108264822"/>
<dbReference type="OrthoDB" id="6241467at2759"/>
<evidence type="ECO:0000313" key="4">
    <source>
        <dbReference type="RefSeq" id="XP_047009018.2"/>
    </source>
</evidence>
<reference evidence="3" key="1">
    <citation type="journal article" date="2016" name="Nat. Commun.">
        <title>The channel catfish genome sequence provides insights into the evolution of scale formation in teleosts.</title>
        <authorList>
            <person name="Liu Z."/>
            <person name="Liu S."/>
            <person name="Yao J."/>
            <person name="Bao L."/>
            <person name="Zhang J."/>
            <person name="Li Y."/>
            <person name="Jiang C."/>
            <person name="Sun L."/>
            <person name="Wang R."/>
            <person name="Zhang Y."/>
            <person name="Zhou T."/>
            <person name="Zeng Q."/>
            <person name="Fu Q."/>
            <person name="Gao S."/>
            <person name="Li N."/>
            <person name="Koren S."/>
            <person name="Jiang Y."/>
            <person name="Zimin A."/>
            <person name="Xu P."/>
            <person name="Phillippy A.M."/>
            <person name="Geng X."/>
            <person name="Song L."/>
            <person name="Sun F."/>
            <person name="Li C."/>
            <person name="Wang X."/>
            <person name="Chen A."/>
            <person name="Jin Y."/>
            <person name="Yuan Z."/>
            <person name="Yang Y."/>
            <person name="Tan S."/>
            <person name="Peatman E."/>
            <person name="Lu J."/>
            <person name="Qin Z."/>
            <person name="Dunham R."/>
            <person name="Li Z."/>
            <person name="Sonstegard T."/>
            <person name="Feng J."/>
            <person name="Danzmann R.G."/>
            <person name="Schroeder S."/>
            <person name="Scheffler B."/>
            <person name="Duke M.V."/>
            <person name="Ballard L."/>
            <person name="Kucuktas H."/>
            <person name="Kaltenboeck L."/>
            <person name="Liu H."/>
            <person name="Armbruster J."/>
            <person name="Xie Y."/>
            <person name="Kirby M.L."/>
            <person name="Tian Y."/>
            <person name="Flanagan M.E."/>
            <person name="Mu W."/>
            <person name="Waldbieser G.C."/>
        </authorList>
    </citation>
    <scope>NUCLEOTIDE SEQUENCE [LARGE SCALE GENOMIC DNA]</scope>
    <source>
        <strain evidence="3">SDA103</strain>
    </source>
</reference>
<feature type="region of interest" description="Disordered" evidence="1">
    <location>
        <begin position="471"/>
        <end position="500"/>
    </location>
</feature>
<sequence length="624" mass="69196">MTTASIYQLSDSPSVIPVLLGKDRNVTYVLDTSEAMAAILGTVKNLIIQSLLTKASLRNSLFNIITCSYKITSLSEHMIPCAPDTVYQALSWIHSLRTSPGNDLLTALITAFSDPACQSVHLVTNSLPDNLENCLNSLSTFTARPVHTFHVSEKQDLDTDVLDFLKCLTSATKGSCYRLSLNSNAPAEQVNPSLALLHSSEHQIQHQSCSKDKCQVSYYKPFHAVCISPYWCSMGNPFSVTPCVLGKVARGAEFFPGCRVLARREVDGFYYLGTIVHQLQDRGGLFMVTFDKCLPKDNTMMEIISPQLTCQPDMVNITQAHKHSIVPGDTVLAPWEFQMSRYGPGRVVSGMEVRDSVKGGMGDGLVVLFWNGIRLHVRKDLAVWIPASHHEQIIRELQPNVLRPGCLNHSQCSHINWSPVCCINHINHCLPTTPSMCLCPVKNCPLSNQRLLMDNQWKAQEIKPDQVNELTASQEMKTDLSSSDSSENEEEVTNEKLNSTPELVSCSVNTEISYLNKSHSEPQNRPAWRYWRRGSPEPHHKKPGQVTKPPNPGYSCLGINSDSGYSSSSFASTNPSSLFEMVPHSVRRGITVREVFGWTVQKPLSEAPPPLAFTVKKISGEPRS</sequence>
<feature type="domain" description="DUF4537" evidence="2">
    <location>
        <begin position="258"/>
        <end position="393"/>
    </location>
</feature>
<feature type="region of interest" description="Disordered" evidence="1">
    <location>
        <begin position="515"/>
        <end position="559"/>
    </location>
</feature>
<dbReference type="PANTHER" id="PTHR14343">
    <property type="entry name" value="VWFA DOMAIN-CONTAINING PROTEIN"/>
    <property type="match status" value="1"/>
</dbReference>
<name>A0A979E4U3_ICTPU</name>
<dbReference type="InterPro" id="IPR036465">
    <property type="entry name" value="vWFA_dom_sf"/>
</dbReference>
<dbReference type="CTD" id="136747732"/>
<organism evidence="3 4">
    <name type="scientific">Ictalurus punctatus</name>
    <name type="common">Channel catfish</name>
    <name type="synonym">Silurus punctatus</name>
    <dbReference type="NCBI Taxonomy" id="7998"/>
    <lineage>
        <taxon>Eukaryota</taxon>
        <taxon>Metazoa</taxon>
        <taxon>Chordata</taxon>
        <taxon>Craniata</taxon>
        <taxon>Vertebrata</taxon>
        <taxon>Euteleostomi</taxon>
        <taxon>Actinopterygii</taxon>
        <taxon>Neopterygii</taxon>
        <taxon>Teleostei</taxon>
        <taxon>Ostariophysi</taxon>
        <taxon>Siluriformes</taxon>
        <taxon>Ictaluridae</taxon>
        <taxon>Ictalurus</taxon>
    </lineage>
</organism>
<dbReference type="SUPFAM" id="SSF53300">
    <property type="entry name" value="vWA-like"/>
    <property type="match status" value="1"/>
</dbReference>
<reference evidence="4 5" key="2">
    <citation type="submission" date="2025-04" db="UniProtKB">
        <authorList>
            <consortium name="RefSeq"/>
        </authorList>
    </citation>
    <scope>IDENTIFICATION</scope>
    <source>
        <tissue evidence="4 5">Blood</tissue>
    </source>
</reference>
<dbReference type="GeneID" id="108264822"/>
<dbReference type="PANTHER" id="PTHR14343:SF3">
    <property type="entry name" value="SIMILAR TO PREDICTED GENE ICRFP703B1614Q5.5"/>
    <property type="match status" value="1"/>
</dbReference>
<evidence type="ECO:0000259" key="2">
    <source>
        <dbReference type="Pfam" id="PF15057"/>
    </source>
</evidence>
<keyword evidence="3" id="KW-1185">Reference proteome</keyword>
<dbReference type="AlphaFoldDB" id="A0A979E4U3"/>